<dbReference type="InterPro" id="IPR036864">
    <property type="entry name" value="Zn2-C6_fun-type_DNA-bd_sf"/>
</dbReference>
<gene>
    <name evidence="9" type="ORF">QBC46DRAFT_100476</name>
</gene>
<feature type="domain" description="Zn(2)-C6 fungal-type" evidence="8">
    <location>
        <begin position="59"/>
        <end position="89"/>
    </location>
</feature>
<proteinExistence type="predicted"/>
<organism evidence="9 10">
    <name type="scientific">Diplogelasinospora grovesii</name>
    <dbReference type="NCBI Taxonomy" id="303347"/>
    <lineage>
        <taxon>Eukaryota</taxon>
        <taxon>Fungi</taxon>
        <taxon>Dikarya</taxon>
        <taxon>Ascomycota</taxon>
        <taxon>Pezizomycotina</taxon>
        <taxon>Sordariomycetes</taxon>
        <taxon>Sordariomycetidae</taxon>
        <taxon>Sordariales</taxon>
        <taxon>Diplogelasinosporaceae</taxon>
        <taxon>Diplogelasinospora</taxon>
    </lineage>
</organism>
<dbReference type="Proteomes" id="UP001303473">
    <property type="component" value="Unassembled WGS sequence"/>
</dbReference>
<feature type="compositionally biased region" description="Polar residues" evidence="7">
    <location>
        <begin position="123"/>
        <end position="145"/>
    </location>
</feature>
<dbReference type="CDD" id="cd00067">
    <property type="entry name" value="GAL4"/>
    <property type="match status" value="1"/>
</dbReference>
<dbReference type="GO" id="GO:0005634">
    <property type="term" value="C:nucleus"/>
    <property type="evidence" value="ECO:0007669"/>
    <property type="project" value="UniProtKB-SubCell"/>
</dbReference>
<dbReference type="InterPro" id="IPR001138">
    <property type="entry name" value="Zn2Cys6_DnaBD"/>
</dbReference>
<evidence type="ECO:0000256" key="3">
    <source>
        <dbReference type="ARBA" id="ARBA00023015"/>
    </source>
</evidence>
<evidence type="ECO:0000256" key="2">
    <source>
        <dbReference type="ARBA" id="ARBA00022833"/>
    </source>
</evidence>
<feature type="region of interest" description="Disordered" evidence="7">
    <location>
        <begin position="216"/>
        <end position="238"/>
    </location>
</feature>
<feature type="region of interest" description="Disordered" evidence="7">
    <location>
        <begin position="30"/>
        <end position="58"/>
    </location>
</feature>
<evidence type="ECO:0000256" key="5">
    <source>
        <dbReference type="ARBA" id="ARBA00023163"/>
    </source>
</evidence>
<feature type="compositionally biased region" description="Low complexity" evidence="7">
    <location>
        <begin position="30"/>
        <end position="45"/>
    </location>
</feature>
<dbReference type="SMART" id="SM00066">
    <property type="entry name" value="GAL4"/>
    <property type="match status" value="1"/>
</dbReference>
<dbReference type="SUPFAM" id="SSF57701">
    <property type="entry name" value="Zn2/Cys6 DNA-binding domain"/>
    <property type="match status" value="1"/>
</dbReference>
<comment type="caution">
    <text evidence="9">The sequence shown here is derived from an EMBL/GenBank/DDBJ whole genome shotgun (WGS) entry which is preliminary data.</text>
</comment>
<protein>
    <submittedName>
        <fullName evidence="9">Transcriptional regulatory protein pro-1</fullName>
    </submittedName>
</protein>
<dbReference type="PANTHER" id="PTHR37534">
    <property type="entry name" value="TRANSCRIPTIONAL ACTIVATOR PROTEIN UGA3"/>
    <property type="match status" value="1"/>
</dbReference>
<dbReference type="PANTHER" id="PTHR37534:SF12">
    <property type="entry name" value="ZN(2)-C6 FUNGAL-TYPE DOMAIN-CONTAINING PROTEIN"/>
    <property type="match status" value="1"/>
</dbReference>
<dbReference type="Gene3D" id="4.10.240.10">
    <property type="entry name" value="Zn(2)-C6 fungal-type DNA-binding domain"/>
    <property type="match status" value="1"/>
</dbReference>
<dbReference type="EMBL" id="MU853782">
    <property type="protein sequence ID" value="KAK3941544.1"/>
    <property type="molecule type" value="Genomic_DNA"/>
</dbReference>
<feature type="compositionally biased region" description="Low complexity" evidence="7">
    <location>
        <begin position="669"/>
        <end position="681"/>
    </location>
</feature>
<dbReference type="GO" id="GO:0003677">
    <property type="term" value="F:DNA binding"/>
    <property type="evidence" value="ECO:0007669"/>
    <property type="project" value="UniProtKB-KW"/>
</dbReference>
<evidence type="ECO:0000256" key="4">
    <source>
        <dbReference type="ARBA" id="ARBA00023125"/>
    </source>
</evidence>
<comment type="subcellular location">
    <subcellularLocation>
        <location evidence="1">Nucleus</location>
    </subcellularLocation>
</comment>
<dbReference type="AlphaFoldDB" id="A0AAN6N998"/>
<keyword evidence="4" id="KW-0238">DNA-binding</keyword>
<keyword evidence="6" id="KW-0539">Nucleus</keyword>
<dbReference type="InterPro" id="IPR021858">
    <property type="entry name" value="Fun_TF"/>
</dbReference>
<feature type="compositionally biased region" description="Pro residues" evidence="7">
    <location>
        <begin position="225"/>
        <end position="237"/>
    </location>
</feature>
<keyword evidence="2" id="KW-0862">Zinc</keyword>
<evidence type="ECO:0000256" key="7">
    <source>
        <dbReference type="SAM" id="MobiDB-lite"/>
    </source>
</evidence>
<feature type="region of interest" description="Disordered" evidence="7">
    <location>
        <begin position="117"/>
        <end position="151"/>
    </location>
</feature>
<keyword evidence="5" id="KW-0804">Transcription</keyword>
<evidence type="ECO:0000259" key="8">
    <source>
        <dbReference type="PROSITE" id="PS50048"/>
    </source>
</evidence>
<keyword evidence="3" id="KW-0805">Transcription regulation</keyword>
<dbReference type="Pfam" id="PF00172">
    <property type="entry name" value="Zn_clus"/>
    <property type="match status" value="1"/>
</dbReference>
<dbReference type="Pfam" id="PF11951">
    <property type="entry name" value="Fungal_trans_2"/>
    <property type="match status" value="1"/>
</dbReference>
<name>A0AAN6N998_9PEZI</name>
<dbReference type="PROSITE" id="PS00463">
    <property type="entry name" value="ZN2_CY6_FUNGAL_1"/>
    <property type="match status" value="1"/>
</dbReference>
<evidence type="ECO:0000256" key="6">
    <source>
        <dbReference type="ARBA" id="ARBA00023242"/>
    </source>
</evidence>
<evidence type="ECO:0000256" key="1">
    <source>
        <dbReference type="ARBA" id="ARBA00004123"/>
    </source>
</evidence>
<reference evidence="10" key="1">
    <citation type="journal article" date="2023" name="Mol. Phylogenet. Evol.">
        <title>Genome-scale phylogeny and comparative genomics of the fungal order Sordariales.</title>
        <authorList>
            <person name="Hensen N."/>
            <person name="Bonometti L."/>
            <person name="Westerberg I."/>
            <person name="Brannstrom I.O."/>
            <person name="Guillou S."/>
            <person name="Cros-Aarteil S."/>
            <person name="Calhoun S."/>
            <person name="Haridas S."/>
            <person name="Kuo A."/>
            <person name="Mondo S."/>
            <person name="Pangilinan J."/>
            <person name="Riley R."/>
            <person name="LaButti K."/>
            <person name="Andreopoulos B."/>
            <person name="Lipzen A."/>
            <person name="Chen C."/>
            <person name="Yan M."/>
            <person name="Daum C."/>
            <person name="Ng V."/>
            <person name="Clum A."/>
            <person name="Steindorff A."/>
            <person name="Ohm R.A."/>
            <person name="Martin F."/>
            <person name="Silar P."/>
            <person name="Natvig D.O."/>
            <person name="Lalanne C."/>
            <person name="Gautier V."/>
            <person name="Ament-Velasquez S.L."/>
            <person name="Kruys A."/>
            <person name="Hutchinson M.I."/>
            <person name="Powell A.J."/>
            <person name="Barry K."/>
            <person name="Miller A.N."/>
            <person name="Grigoriev I.V."/>
            <person name="Debuchy R."/>
            <person name="Gladieux P."/>
            <person name="Hiltunen Thoren M."/>
            <person name="Johannesson H."/>
        </authorList>
    </citation>
    <scope>NUCLEOTIDE SEQUENCE [LARGE SCALE GENOMIC DNA]</scope>
    <source>
        <strain evidence="10">CBS 340.73</strain>
    </source>
</reference>
<dbReference type="GO" id="GO:0008270">
    <property type="term" value="F:zinc ion binding"/>
    <property type="evidence" value="ECO:0007669"/>
    <property type="project" value="InterPro"/>
</dbReference>
<accession>A0AAN6N998</accession>
<evidence type="ECO:0000313" key="10">
    <source>
        <dbReference type="Proteomes" id="UP001303473"/>
    </source>
</evidence>
<sequence>MSTLPTNPQGEHMKTASVVKNNNTMAVATSAKAKAASKATGANGTPKQKSQMHRRSRTGCYTCRLRRKKCDEGSPMCTACRHLGLCCEYKRPMWWSNNEARRQHKDDIKMIIKRKKLSEKSSHTIQTSVNSPPGLSHSLPTSATFSDPLDRTRSASIDSHFGFSFNSPQSAHEFTPFTTPQMPGDFMFSPYSPYEVDIKTERQMFVNDIPTLRESTTSSFSTYQTPPPPGTILPSFPPEGEWTEQVYSERRESLTEETLNVNFFDFAHGQQSMNSRQIAIELDEGDKQLLDHFIQFVLPTIFPILESNQHGSVSSDLILPALQNNKGYLHCCLSIAAQHYKNALGLQGEEIDGDIMRHRYATISSLCDALNRDENHQQILEAALGLIFFQCCVGRFDDALPDIPWHQHFQAAVSLVQKLDLPQLVSDPNEPLTQTPFNMTLTAWIDILGATMLGRAPVFAHTYREKHLSPTNPSLGLRELMGCEDRVMYLISEIACLEALKKDGMDDITLCQHVHVLGSQIGLTELGEGSPKLPFNANGTLSPKQLSKNITAAFRLAARIYLCSLVPGFSPAQASCIGLVEKLTATLQQIPSGPTGFDRSLVWVYLMGGSVSRPGSSFRAFFEDRMAQLGPELASVGSFGRVACLLREVWTLQDQQQQASQPNSPPSSSPEAPQQQQQQQTQQYIHWRDVMQMKGWEYLLI</sequence>
<feature type="region of interest" description="Disordered" evidence="7">
    <location>
        <begin position="655"/>
        <end position="681"/>
    </location>
</feature>
<keyword evidence="10" id="KW-1185">Reference proteome</keyword>
<dbReference type="PROSITE" id="PS50048">
    <property type="entry name" value="ZN2_CY6_FUNGAL_2"/>
    <property type="match status" value="1"/>
</dbReference>
<evidence type="ECO:0000313" key="9">
    <source>
        <dbReference type="EMBL" id="KAK3941544.1"/>
    </source>
</evidence>
<dbReference type="GO" id="GO:0000981">
    <property type="term" value="F:DNA-binding transcription factor activity, RNA polymerase II-specific"/>
    <property type="evidence" value="ECO:0007669"/>
    <property type="project" value="InterPro"/>
</dbReference>